<proteinExistence type="predicted"/>
<dbReference type="InterPro" id="IPR026898">
    <property type="entry name" value="PrsW"/>
</dbReference>
<feature type="transmembrane region" description="Helical" evidence="1">
    <location>
        <begin position="6"/>
        <end position="25"/>
    </location>
</feature>
<evidence type="ECO:0000313" key="3">
    <source>
        <dbReference type="Proteomes" id="UP000237350"/>
    </source>
</evidence>
<dbReference type="EMBL" id="LPWH01000066">
    <property type="protein sequence ID" value="POR01521.1"/>
    <property type="molecule type" value="Genomic_DNA"/>
</dbReference>
<dbReference type="Pfam" id="PF13367">
    <property type="entry name" value="PrsW-protease"/>
    <property type="match status" value="1"/>
</dbReference>
<accession>A0A2S4JPS4</accession>
<keyword evidence="1" id="KW-1133">Transmembrane helix</keyword>
<evidence type="ECO:0000256" key="1">
    <source>
        <dbReference type="SAM" id="Phobius"/>
    </source>
</evidence>
<dbReference type="Proteomes" id="UP000237350">
    <property type="component" value="Unassembled WGS sequence"/>
</dbReference>
<dbReference type="GO" id="GO:0008233">
    <property type="term" value="F:peptidase activity"/>
    <property type="evidence" value="ECO:0007669"/>
    <property type="project" value="InterPro"/>
</dbReference>
<sequence>MSGTSLGVNIPVLLCSVMVVVWLVPGGSWRDFLTGACAAVGALLIFLAVRRLFPGTGLWLPREEALMRLFLIALVEEGAKYCAVAPWRRPLSPARSALRGFGFASAEHLLFLLLSPGLFLRRLFLAGALHCSTALLYGRPWAWTRNGRPRPSTREAAPLVDSLLLLAGTGIHFCYNLLVLGLDAYLPI</sequence>
<keyword evidence="3" id="KW-1185">Reference proteome</keyword>
<comment type="caution">
    <text evidence="2">The sequence shown here is derived from an EMBL/GenBank/DDBJ whole genome shotgun (WGS) entry which is preliminary data.</text>
</comment>
<name>A0A2S4JPS4_9SPIO</name>
<feature type="transmembrane region" description="Helical" evidence="1">
    <location>
        <begin position="32"/>
        <end position="53"/>
    </location>
</feature>
<evidence type="ECO:0000313" key="2">
    <source>
        <dbReference type="EMBL" id="POR01521.1"/>
    </source>
</evidence>
<protein>
    <submittedName>
        <fullName evidence="2">Uncharacterized protein</fullName>
    </submittedName>
</protein>
<organism evidence="2 3">
    <name type="scientific">Alkalispirochaeta sphaeroplastigenens</name>
    <dbReference type="NCBI Taxonomy" id="1187066"/>
    <lineage>
        <taxon>Bacteria</taxon>
        <taxon>Pseudomonadati</taxon>
        <taxon>Spirochaetota</taxon>
        <taxon>Spirochaetia</taxon>
        <taxon>Spirochaetales</taxon>
        <taxon>Spirochaetaceae</taxon>
        <taxon>Alkalispirochaeta</taxon>
    </lineage>
</organism>
<dbReference type="AlphaFoldDB" id="A0A2S4JPS4"/>
<gene>
    <name evidence="2" type="ORF">AU468_08140</name>
</gene>
<reference evidence="3" key="1">
    <citation type="submission" date="2015-12" db="EMBL/GenBank/DDBJ databases">
        <authorList>
            <person name="Lodha T.D."/>
            <person name="Chintalapati S."/>
            <person name="Chintalapati V.R."/>
            <person name="Sravanthi T."/>
        </authorList>
    </citation>
    <scope>NUCLEOTIDE SEQUENCE [LARGE SCALE GENOMIC DNA]</scope>
    <source>
        <strain evidence="3">JC133</strain>
    </source>
</reference>
<feature type="transmembrane region" description="Helical" evidence="1">
    <location>
        <begin position="159"/>
        <end position="182"/>
    </location>
</feature>
<dbReference type="OrthoDB" id="9952539at2"/>
<keyword evidence="1" id="KW-0812">Transmembrane</keyword>
<dbReference type="RefSeq" id="WP_103680283.1">
    <property type="nucleotide sequence ID" value="NZ_LPWH01000066.1"/>
</dbReference>
<keyword evidence="1" id="KW-0472">Membrane</keyword>